<dbReference type="EMBL" id="LBWG01000001">
    <property type="protein sequence ID" value="KKR05126.1"/>
    <property type="molecule type" value="Genomic_DNA"/>
</dbReference>
<evidence type="ECO:0000313" key="3">
    <source>
        <dbReference type="Proteomes" id="UP000033935"/>
    </source>
</evidence>
<keyword evidence="1" id="KW-1133">Transmembrane helix</keyword>
<proteinExistence type="predicted"/>
<keyword evidence="1" id="KW-0472">Membrane</keyword>
<organism evidence="2 3">
    <name type="scientific">Candidatus Uhrbacteria bacterium GW2011_GWF2_39_13</name>
    <dbReference type="NCBI Taxonomy" id="1618995"/>
    <lineage>
        <taxon>Bacteria</taxon>
        <taxon>Candidatus Uhriibacteriota</taxon>
    </lineage>
</organism>
<reference evidence="2 3" key="1">
    <citation type="journal article" date="2015" name="Nature">
        <title>rRNA introns, odd ribosomes, and small enigmatic genomes across a large radiation of phyla.</title>
        <authorList>
            <person name="Brown C.T."/>
            <person name="Hug L.A."/>
            <person name="Thomas B.C."/>
            <person name="Sharon I."/>
            <person name="Castelle C.J."/>
            <person name="Singh A."/>
            <person name="Wilkins M.J."/>
            <person name="Williams K.H."/>
            <person name="Banfield J.F."/>
        </authorList>
    </citation>
    <scope>NUCLEOTIDE SEQUENCE [LARGE SCALE GENOMIC DNA]</scope>
</reference>
<protein>
    <submittedName>
        <fullName evidence="2">Uncharacterized protein</fullName>
    </submittedName>
</protein>
<keyword evidence="1" id="KW-0812">Transmembrane</keyword>
<evidence type="ECO:0000313" key="2">
    <source>
        <dbReference type="EMBL" id="KKR05126.1"/>
    </source>
</evidence>
<accession>A0A0G0MXD4</accession>
<dbReference type="AlphaFoldDB" id="A0A0G0MXD4"/>
<comment type="caution">
    <text evidence="2">The sequence shown here is derived from an EMBL/GenBank/DDBJ whole genome shotgun (WGS) entry which is preliminary data.</text>
</comment>
<feature type="transmembrane region" description="Helical" evidence="1">
    <location>
        <begin position="12"/>
        <end position="29"/>
    </location>
</feature>
<gene>
    <name evidence="2" type="ORF">UT30_C0001G0085</name>
</gene>
<dbReference type="Proteomes" id="UP000033935">
    <property type="component" value="Unassembled WGS sequence"/>
</dbReference>
<sequence length="139" mass="16104">MHYYQKHSFFPVIIILLTVSLAGFMFFVLRGSSTQTSAMQEPKPVNEEDYREGVSITLQTFEEQFVASQDNAQKRLATQNALSTLLELRVPVEYKELHLQLAIAWNQIQMALQNDSEDELDIPLKTIEQLKITYPWLIQ</sequence>
<name>A0A0G0MXD4_9BACT</name>
<evidence type="ECO:0000256" key="1">
    <source>
        <dbReference type="SAM" id="Phobius"/>
    </source>
</evidence>